<dbReference type="EMBL" id="FQXE01000001">
    <property type="protein sequence ID" value="SHG74510.1"/>
    <property type="molecule type" value="Genomic_DNA"/>
</dbReference>
<dbReference type="Pfam" id="PF07843">
    <property type="entry name" value="DUF1634"/>
    <property type="match status" value="1"/>
</dbReference>
<keyword evidence="1" id="KW-0812">Transmembrane</keyword>
<dbReference type="OrthoDB" id="9106625at2"/>
<keyword evidence="3" id="KW-1185">Reference proteome</keyword>
<accession>A0A1M5MB43</accession>
<feature type="transmembrane region" description="Helical" evidence="1">
    <location>
        <begin position="88"/>
        <end position="110"/>
    </location>
</feature>
<keyword evidence="1" id="KW-0472">Membrane</keyword>
<feature type="transmembrane region" description="Helical" evidence="1">
    <location>
        <begin position="21"/>
        <end position="41"/>
    </location>
</feature>
<proteinExistence type="predicted"/>
<dbReference type="InterPro" id="IPR012861">
    <property type="entry name" value="DUF1634"/>
</dbReference>
<sequence>MKSGAAGHPRLERILAVVLRYGTGLASGVIALGLALAAAGWPAGSNRLAALSGIDVVSAGIALFILLPVLRVALMLAVFLFERDYRYAAIAALVLTIISLGFVFGMQAAVTAA</sequence>
<gene>
    <name evidence="2" type="ORF">SAMN04488135_101178</name>
</gene>
<dbReference type="Proteomes" id="UP000184226">
    <property type="component" value="Unassembled WGS sequence"/>
</dbReference>
<dbReference type="STRING" id="658167.SAMN04488135_101178"/>
<protein>
    <submittedName>
        <fullName evidence="2">Uncharacterized membrane protein</fullName>
    </submittedName>
</protein>
<evidence type="ECO:0000313" key="3">
    <source>
        <dbReference type="Proteomes" id="UP000184226"/>
    </source>
</evidence>
<keyword evidence="1" id="KW-1133">Transmembrane helix</keyword>
<feature type="transmembrane region" description="Helical" evidence="1">
    <location>
        <begin position="61"/>
        <end position="81"/>
    </location>
</feature>
<evidence type="ECO:0000256" key="1">
    <source>
        <dbReference type="SAM" id="Phobius"/>
    </source>
</evidence>
<name>A0A1M5MB43_9BURK</name>
<evidence type="ECO:0000313" key="2">
    <source>
        <dbReference type="EMBL" id="SHG74510.1"/>
    </source>
</evidence>
<reference evidence="2 3" key="1">
    <citation type="submission" date="2016-11" db="EMBL/GenBank/DDBJ databases">
        <authorList>
            <person name="Jaros S."/>
            <person name="Januszkiewicz K."/>
            <person name="Wedrychowicz H."/>
        </authorList>
    </citation>
    <scope>NUCLEOTIDE SEQUENCE [LARGE SCALE GENOMIC DNA]</scope>
    <source>
        <strain evidence="2 3">CGMCC 1.10190</strain>
    </source>
</reference>
<dbReference type="AlphaFoldDB" id="A0A1M5MB43"/>
<organism evidence="2 3">
    <name type="scientific">Pollutimonas bauzanensis</name>
    <dbReference type="NCBI Taxonomy" id="658167"/>
    <lineage>
        <taxon>Bacteria</taxon>
        <taxon>Pseudomonadati</taxon>
        <taxon>Pseudomonadota</taxon>
        <taxon>Betaproteobacteria</taxon>
        <taxon>Burkholderiales</taxon>
        <taxon>Alcaligenaceae</taxon>
        <taxon>Pollutimonas</taxon>
    </lineage>
</organism>
<dbReference type="RefSeq" id="WP_073101077.1">
    <property type="nucleotide sequence ID" value="NZ_FQXE01000001.1"/>
</dbReference>